<evidence type="ECO:0000256" key="4">
    <source>
        <dbReference type="ARBA" id="ARBA00022801"/>
    </source>
</evidence>
<reference evidence="9 10" key="1">
    <citation type="submission" date="2019-12" db="EMBL/GenBank/DDBJ databases">
        <title>Shinella kummerowiae sp. nov., a symbiotic bacterium isolated from root nodules of the herbal legume Kummerowia stipulacea.</title>
        <authorList>
            <person name="Gao J."/>
        </authorList>
    </citation>
    <scope>NUCLEOTIDE SEQUENCE [LARGE SCALE GENOMIC DNA]</scope>
    <source>
        <strain evidence="9 10">CCBAU 25048</strain>
    </source>
</reference>
<dbReference type="GO" id="GO:0006508">
    <property type="term" value="P:proteolysis"/>
    <property type="evidence" value="ECO:0007669"/>
    <property type="project" value="UniProtKB-KW"/>
</dbReference>
<dbReference type="PANTHER" id="PTHR13604">
    <property type="entry name" value="DC12-RELATED"/>
    <property type="match status" value="1"/>
</dbReference>
<dbReference type="Pfam" id="PF02586">
    <property type="entry name" value="SRAP"/>
    <property type="match status" value="1"/>
</dbReference>
<evidence type="ECO:0000256" key="8">
    <source>
        <dbReference type="RuleBase" id="RU364100"/>
    </source>
</evidence>
<keyword evidence="6" id="KW-0238">DNA-binding</keyword>
<gene>
    <name evidence="9" type="ORF">GR138_12115</name>
</gene>
<evidence type="ECO:0000256" key="3">
    <source>
        <dbReference type="ARBA" id="ARBA00022763"/>
    </source>
</evidence>
<keyword evidence="5" id="KW-0190">Covalent protein-DNA linkage</keyword>
<dbReference type="GO" id="GO:0016829">
    <property type="term" value="F:lyase activity"/>
    <property type="evidence" value="ECO:0007669"/>
    <property type="project" value="UniProtKB-KW"/>
</dbReference>
<evidence type="ECO:0000256" key="7">
    <source>
        <dbReference type="ARBA" id="ARBA00023239"/>
    </source>
</evidence>
<dbReference type="EC" id="3.4.-.-" evidence="8"/>
<evidence type="ECO:0000256" key="1">
    <source>
        <dbReference type="ARBA" id="ARBA00008136"/>
    </source>
</evidence>
<sequence>MCGRFTQMMSWRELVGLYRLTDKFLIRNTEARYNVAPTQTVPFVRLDDEGNQVVDDGRWWLVPHWAKEMPKAAMFNARIETVDSSPAFRDAFKVRRCLIPADGFYEWTKNEEDGGKDPWLIQMPGGAPYAFAGLWAHNSKLDVTSCTIITAPSIAPISQIHDRMPIILDPEVFDGWLNPNTPAENLKGILGHHLDGQMQMHRVSRDINSSRFTERPAPIVNSL</sequence>
<dbReference type="PANTHER" id="PTHR13604:SF0">
    <property type="entry name" value="ABASIC SITE PROCESSING PROTEIN HMCES"/>
    <property type="match status" value="1"/>
</dbReference>
<comment type="caution">
    <text evidence="9">The sequence shown here is derived from an EMBL/GenBank/DDBJ whole genome shotgun (WGS) entry which is preliminary data.</text>
</comment>
<name>A0A6N8SAG1_9HYPH</name>
<comment type="similarity">
    <text evidence="1 8">Belongs to the SOS response-associated peptidase family.</text>
</comment>
<keyword evidence="7" id="KW-0456">Lyase</keyword>
<dbReference type="Proteomes" id="UP000435802">
    <property type="component" value="Unassembled WGS sequence"/>
</dbReference>
<accession>A0A6N8SAG1</accession>
<keyword evidence="4 8" id="KW-0378">Hydrolase</keyword>
<evidence type="ECO:0000313" key="10">
    <source>
        <dbReference type="Proteomes" id="UP000435802"/>
    </source>
</evidence>
<dbReference type="OrthoDB" id="9782620at2"/>
<evidence type="ECO:0000256" key="6">
    <source>
        <dbReference type="ARBA" id="ARBA00023125"/>
    </source>
</evidence>
<proteinExistence type="inferred from homology"/>
<dbReference type="Gene3D" id="3.90.1680.10">
    <property type="entry name" value="SOS response associated peptidase-like"/>
    <property type="match status" value="1"/>
</dbReference>
<keyword evidence="2 8" id="KW-0645">Protease</keyword>
<dbReference type="RefSeq" id="WP_160859500.1">
    <property type="nucleotide sequence ID" value="NZ_WUMK01000004.1"/>
</dbReference>
<dbReference type="InterPro" id="IPR003738">
    <property type="entry name" value="SRAP"/>
</dbReference>
<dbReference type="EMBL" id="WUMK01000004">
    <property type="protein sequence ID" value="MXN45939.1"/>
    <property type="molecule type" value="Genomic_DNA"/>
</dbReference>
<dbReference type="GO" id="GO:0003697">
    <property type="term" value="F:single-stranded DNA binding"/>
    <property type="evidence" value="ECO:0007669"/>
    <property type="project" value="InterPro"/>
</dbReference>
<dbReference type="GO" id="GO:0008233">
    <property type="term" value="F:peptidase activity"/>
    <property type="evidence" value="ECO:0007669"/>
    <property type="project" value="UniProtKB-KW"/>
</dbReference>
<keyword evidence="3" id="KW-0227">DNA damage</keyword>
<protein>
    <recommendedName>
        <fullName evidence="8">Abasic site processing protein</fullName>
        <ecNumber evidence="8">3.4.-.-</ecNumber>
    </recommendedName>
</protein>
<dbReference type="InterPro" id="IPR036590">
    <property type="entry name" value="SRAP-like"/>
</dbReference>
<evidence type="ECO:0000256" key="5">
    <source>
        <dbReference type="ARBA" id="ARBA00023124"/>
    </source>
</evidence>
<dbReference type="AlphaFoldDB" id="A0A6N8SAG1"/>
<evidence type="ECO:0000256" key="2">
    <source>
        <dbReference type="ARBA" id="ARBA00022670"/>
    </source>
</evidence>
<dbReference type="SUPFAM" id="SSF143081">
    <property type="entry name" value="BB1717-like"/>
    <property type="match status" value="1"/>
</dbReference>
<evidence type="ECO:0000313" key="9">
    <source>
        <dbReference type="EMBL" id="MXN45939.1"/>
    </source>
</evidence>
<organism evidence="9 10">
    <name type="scientific">Shinella kummerowiae</name>
    <dbReference type="NCBI Taxonomy" id="417745"/>
    <lineage>
        <taxon>Bacteria</taxon>
        <taxon>Pseudomonadati</taxon>
        <taxon>Pseudomonadota</taxon>
        <taxon>Alphaproteobacteria</taxon>
        <taxon>Hyphomicrobiales</taxon>
        <taxon>Rhizobiaceae</taxon>
        <taxon>Shinella</taxon>
    </lineage>
</organism>
<keyword evidence="10" id="KW-1185">Reference proteome</keyword>
<dbReference type="GO" id="GO:0106300">
    <property type="term" value="P:protein-DNA covalent cross-linking repair"/>
    <property type="evidence" value="ECO:0007669"/>
    <property type="project" value="InterPro"/>
</dbReference>